<proteinExistence type="predicted"/>
<comment type="caution">
    <text evidence="1">The sequence shown here is derived from an EMBL/GenBank/DDBJ whole genome shotgun (WGS) entry which is preliminary data.</text>
</comment>
<evidence type="ECO:0000313" key="2">
    <source>
        <dbReference type="Proteomes" id="UP001234297"/>
    </source>
</evidence>
<keyword evidence="2" id="KW-1185">Reference proteome</keyword>
<dbReference type="Proteomes" id="UP001234297">
    <property type="component" value="Chromosome 10"/>
</dbReference>
<name>A0ACC2KKY1_PERAE</name>
<evidence type="ECO:0000313" key="1">
    <source>
        <dbReference type="EMBL" id="KAJ8621844.1"/>
    </source>
</evidence>
<organism evidence="1 2">
    <name type="scientific">Persea americana</name>
    <name type="common">Avocado</name>
    <dbReference type="NCBI Taxonomy" id="3435"/>
    <lineage>
        <taxon>Eukaryota</taxon>
        <taxon>Viridiplantae</taxon>
        <taxon>Streptophyta</taxon>
        <taxon>Embryophyta</taxon>
        <taxon>Tracheophyta</taxon>
        <taxon>Spermatophyta</taxon>
        <taxon>Magnoliopsida</taxon>
        <taxon>Magnoliidae</taxon>
        <taxon>Laurales</taxon>
        <taxon>Lauraceae</taxon>
        <taxon>Persea</taxon>
    </lineage>
</organism>
<sequence length="340" mass="38426">MASNKEKDDESENNPLYIHHSDNPTAVLVSPSLTGDNYSTWVRAMRMALRAKNKLGFVTGDISKPSSATQIPQWERCNDLVISWILRSIYTDLASSIIYGNTTKDVWDDLAGRFHQPNAPRLFQIKQQISSLRQDNLSISAYFTRLKALWDEQSSLTSLLAWSGGTVKFASDLIQQDRVMQFLQGLHESFSALRSHILLIEPFPSVHKVYVLVSQEEKQRQLYLSHLPSTEAVVLAAKKVSGFDTRLRPGNGGNNGIPRSTKNCRYCHRDGHTIEECYKLHGYPPCNPGKPSPNHQHPVNPGSHQTHINTMPTTLLPQILSFMLLLSKMLTPYFQLYPIK</sequence>
<accession>A0ACC2KKY1</accession>
<reference evidence="1 2" key="1">
    <citation type="journal article" date="2022" name="Hortic Res">
        <title>A haplotype resolved chromosomal level avocado genome allows analysis of novel avocado genes.</title>
        <authorList>
            <person name="Nath O."/>
            <person name="Fletcher S.J."/>
            <person name="Hayward A."/>
            <person name="Shaw L.M."/>
            <person name="Masouleh A.K."/>
            <person name="Furtado A."/>
            <person name="Henry R.J."/>
            <person name="Mitter N."/>
        </authorList>
    </citation>
    <scope>NUCLEOTIDE SEQUENCE [LARGE SCALE GENOMIC DNA]</scope>
    <source>
        <strain evidence="2">cv. Hass</strain>
    </source>
</reference>
<dbReference type="EMBL" id="CM056818">
    <property type="protein sequence ID" value="KAJ8621844.1"/>
    <property type="molecule type" value="Genomic_DNA"/>
</dbReference>
<gene>
    <name evidence="1" type="ORF">MRB53_030373</name>
</gene>
<protein>
    <submittedName>
        <fullName evidence="1">Uncharacterized protein</fullName>
    </submittedName>
</protein>